<feature type="binding site" evidence="4">
    <location>
        <position position="209"/>
    </location>
    <ligand>
        <name>a divalent metal cation</name>
        <dbReference type="ChEBI" id="CHEBI:60240"/>
        <label>1</label>
    </ligand>
</feature>
<reference evidence="6" key="1">
    <citation type="submission" date="2014-06" db="EMBL/GenBank/DDBJ databases">
        <authorList>
            <person name="Winans N.J."/>
            <person name="Newell P.D."/>
            <person name="Douglas A.E."/>
        </authorList>
    </citation>
    <scope>NUCLEOTIDE SEQUENCE [LARGE SCALE GENOMIC DNA]</scope>
    <source>
        <strain evidence="6">DmL_052</strain>
    </source>
</reference>
<feature type="binding site" evidence="4">
    <location>
        <position position="9"/>
    </location>
    <ligand>
        <name>a divalent metal cation</name>
        <dbReference type="ChEBI" id="CHEBI:60240"/>
        <label>1</label>
    </ligand>
</feature>
<dbReference type="PROSITE" id="PS01137">
    <property type="entry name" value="TATD_1"/>
    <property type="match status" value="1"/>
</dbReference>
<proteinExistence type="inferred from homology"/>
<dbReference type="GO" id="GO:0005829">
    <property type="term" value="C:cytosol"/>
    <property type="evidence" value="ECO:0007669"/>
    <property type="project" value="TreeGrafter"/>
</dbReference>
<evidence type="ECO:0000256" key="3">
    <source>
        <dbReference type="ARBA" id="ARBA00022801"/>
    </source>
</evidence>
<dbReference type="Gene3D" id="3.20.20.140">
    <property type="entry name" value="Metal-dependent hydrolases"/>
    <property type="match status" value="1"/>
</dbReference>
<dbReference type="FunFam" id="3.20.20.140:FF:000005">
    <property type="entry name" value="TatD family hydrolase"/>
    <property type="match status" value="1"/>
</dbReference>
<feature type="binding site" evidence="4">
    <location>
        <position position="132"/>
    </location>
    <ligand>
        <name>a divalent metal cation</name>
        <dbReference type="ChEBI" id="CHEBI:60240"/>
        <label>2</label>
    </ligand>
</feature>
<dbReference type="InterPro" id="IPR032466">
    <property type="entry name" value="Metal_Hydrolase"/>
</dbReference>
<organism evidence="5 6">
    <name type="scientific">Commensalibacter intestini</name>
    <dbReference type="NCBI Taxonomy" id="479936"/>
    <lineage>
        <taxon>Bacteria</taxon>
        <taxon>Pseudomonadati</taxon>
        <taxon>Pseudomonadota</taxon>
        <taxon>Alphaproteobacteria</taxon>
        <taxon>Acetobacterales</taxon>
        <taxon>Acetobacteraceae</taxon>
    </lineage>
</organism>
<accession>A0A251ZXC7</accession>
<dbReference type="SUPFAM" id="SSF51556">
    <property type="entry name" value="Metallo-dependent hydrolases"/>
    <property type="match status" value="1"/>
</dbReference>
<dbReference type="Pfam" id="PF01026">
    <property type="entry name" value="TatD_DNase"/>
    <property type="match status" value="1"/>
</dbReference>
<gene>
    <name evidence="5" type="ORF">HK18_01765</name>
</gene>
<dbReference type="GO" id="GO:0004536">
    <property type="term" value="F:DNA nuclease activity"/>
    <property type="evidence" value="ECO:0007669"/>
    <property type="project" value="InterPro"/>
</dbReference>
<feature type="binding site" evidence="4">
    <location>
        <position position="159"/>
    </location>
    <ligand>
        <name>a divalent metal cation</name>
        <dbReference type="ChEBI" id="CHEBI:60240"/>
        <label>2</label>
    </ligand>
</feature>
<sequence length="262" mass="29096">MLLVDSHCHLDFFTDEEITTLLDHAVEAGLGELVTIGTRISKADKQKHITTLAQSNLKIWCTVGTHPEYVKDEVFATSDEISALTEHPDVIGIGETGLDYFYGEPHVFTKQQEFFRAHIQAAQKTQLPLCIHARDADDDIARILQEETEKGGSFPFLIHCFTSSLSLAQAALALGGYISISGIVTFKKAQELRDVIVQLPVDRILVETDSPYLAPVPHRGKQNEPAFVAHTARYVAELIGMSEGDFTNQTTENFHRLFTKAT</sequence>
<dbReference type="CDD" id="cd01310">
    <property type="entry name" value="TatD_DNAse"/>
    <property type="match status" value="1"/>
</dbReference>
<keyword evidence="2 4" id="KW-0479">Metal-binding</keyword>
<comment type="caution">
    <text evidence="5">The sequence shown here is derived from an EMBL/GenBank/DDBJ whole genome shotgun (WGS) entry which is preliminary data.</text>
</comment>
<dbReference type="InterPro" id="IPR015991">
    <property type="entry name" value="TatD/YcfH-like"/>
</dbReference>
<dbReference type="GO" id="GO:0046872">
    <property type="term" value="F:metal ion binding"/>
    <property type="evidence" value="ECO:0007669"/>
    <property type="project" value="UniProtKB-KW"/>
</dbReference>
<protein>
    <submittedName>
        <fullName evidence="5">LuxR family transcriptional regulator</fullName>
    </submittedName>
</protein>
<evidence type="ECO:0000256" key="1">
    <source>
        <dbReference type="ARBA" id="ARBA00009275"/>
    </source>
</evidence>
<keyword evidence="3" id="KW-0378">Hydrolase</keyword>
<dbReference type="PIRSF" id="PIRSF005902">
    <property type="entry name" value="DNase_TatD"/>
    <property type="match status" value="1"/>
</dbReference>
<dbReference type="Proteomes" id="UP000194946">
    <property type="component" value="Unassembled WGS sequence"/>
</dbReference>
<dbReference type="PROSITE" id="PS01090">
    <property type="entry name" value="TATD_2"/>
    <property type="match status" value="1"/>
</dbReference>
<dbReference type="PANTHER" id="PTHR46124:SF2">
    <property type="entry name" value="D-AMINOACYL-TRNA DEACYLASE"/>
    <property type="match status" value="1"/>
</dbReference>
<dbReference type="NCBIfam" id="TIGR00010">
    <property type="entry name" value="YchF/TatD family DNA exonuclease"/>
    <property type="match status" value="1"/>
</dbReference>
<name>A0A251ZXC7_9PROT</name>
<dbReference type="InterPro" id="IPR001130">
    <property type="entry name" value="TatD-like"/>
</dbReference>
<evidence type="ECO:0000256" key="4">
    <source>
        <dbReference type="PIRSR" id="PIRSR005902-1"/>
    </source>
</evidence>
<keyword evidence="6" id="KW-1185">Reference proteome</keyword>
<feature type="binding site" evidence="4">
    <location>
        <position position="95"/>
    </location>
    <ligand>
        <name>a divalent metal cation</name>
        <dbReference type="ChEBI" id="CHEBI:60240"/>
        <label>1</label>
    </ligand>
</feature>
<comment type="similarity">
    <text evidence="1">Belongs to the metallo-dependent hydrolases superfamily. TatD-type hydrolase family.</text>
</comment>
<evidence type="ECO:0000313" key="6">
    <source>
        <dbReference type="Proteomes" id="UP000194946"/>
    </source>
</evidence>
<dbReference type="AlphaFoldDB" id="A0A251ZXC7"/>
<dbReference type="PROSITE" id="PS01091">
    <property type="entry name" value="TATD_3"/>
    <property type="match status" value="1"/>
</dbReference>
<dbReference type="EMBL" id="JOPB01000001">
    <property type="protein sequence ID" value="OUI79316.1"/>
    <property type="molecule type" value="Genomic_DNA"/>
</dbReference>
<dbReference type="GO" id="GO:0016788">
    <property type="term" value="F:hydrolase activity, acting on ester bonds"/>
    <property type="evidence" value="ECO:0007669"/>
    <property type="project" value="InterPro"/>
</dbReference>
<dbReference type="InterPro" id="IPR018228">
    <property type="entry name" value="DNase_TatD-rel_CS"/>
</dbReference>
<feature type="binding site" evidence="4">
    <location>
        <position position="7"/>
    </location>
    <ligand>
        <name>a divalent metal cation</name>
        <dbReference type="ChEBI" id="CHEBI:60240"/>
        <label>1</label>
    </ligand>
</feature>
<evidence type="ECO:0000256" key="2">
    <source>
        <dbReference type="ARBA" id="ARBA00022723"/>
    </source>
</evidence>
<dbReference type="RefSeq" id="WP_086631703.1">
    <property type="nucleotide sequence ID" value="NZ_JOPB01000001.1"/>
</dbReference>
<evidence type="ECO:0000313" key="5">
    <source>
        <dbReference type="EMBL" id="OUI79316.1"/>
    </source>
</evidence>
<dbReference type="PANTHER" id="PTHR46124">
    <property type="entry name" value="D-AMINOACYL-TRNA DEACYLASE"/>
    <property type="match status" value="1"/>
</dbReference>